<dbReference type="AlphaFoldDB" id="A0A8T2KH47"/>
<evidence type="ECO:0000256" key="2">
    <source>
        <dbReference type="ARBA" id="ARBA00008572"/>
    </source>
</evidence>
<feature type="signal peptide" evidence="10">
    <location>
        <begin position="1"/>
        <end position="15"/>
    </location>
</feature>
<evidence type="ECO:0000256" key="5">
    <source>
        <dbReference type="ARBA" id="ARBA00022970"/>
    </source>
</evidence>
<dbReference type="GO" id="GO:0061459">
    <property type="term" value="F:L-arginine transmembrane transporter activity"/>
    <property type="evidence" value="ECO:0007669"/>
    <property type="project" value="TreeGrafter"/>
</dbReference>
<evidence type="ECO:0000259" key="11">
    <source>
        <dbReference type="Pfam" id="PF13906"/>
    </source>
</evidence>
<name>A0A8T2KH47_9PIPI</name>
<feature type="domain" description="Cationic amino acid transporter C-terminal" evidence="11">
    <location>
        <begin position="141"/>
        <end position="191"/>
    </location>
</feature>
<keyword evidence="4 9" id="KW-0812">Transmembrane</keyword>
<dbReference type="Pfam" id="PF13906">
    <property type="entry name" value="AA_permease_C"/>
    <property type="match status" value="1"/>
</dbReference>
<keyword evidence="5" id="KW-0029">Amino-acid transport</keyword>
<evidence type="ECO:0000313" key="12">
    <source>
        <dbReference type="EMBL" id="KAG8455234.1"/>
    </source>
</evidence>
<accession>A0A8T2KH47</accession>
<dbReference type="Proteomes" id="UP000812440">
    <property type="component" value="Chromosome 1"/>
</dbReference>
<feature type="transmembrane region" description="Helical" evidence="9">
    <location>
        <begin position="111"/>
        <end position="131"/>
    </location>
</feature>
<keyword evidence="7 9" id="KW-0472">Membrane</keyword>
<feature type="transmembrane region" description="Helical" evidence="9">
    <location>
        <begin position="77"/>
        <end position="99"/>
    </location>
</feature>
<comment type="similarity">
    <text evidence="2">Belongs to the amino acid-polyamine-organocation (APC) superfamily. Cationic amino acid transporter (CAT) (TC 2.A.3.3) family.</text>
</comment>
<comment type="caution">
    <text evidence="12">The sequence shown here is derived from an EMBL/GenBank/DDBJ whole genome shotgun (WGS) entry which is preliminary data.</text>
</comment>
<dbReference type="Gene3D" id="1.20.1740.10">
    <property type="entry name" value="Amino acid/polyamine transporter I"/>
    <property type="match status" value="1"/>
</dbReference>
<keyword evidence="6 9" id="KW-1133">Transmembrane helix</keyword>
<evidence type="ECO:0000256" key="6">
    <source>
        <dbReference type="ARBA" id="ARBA00022989"/>
    </source>
</evidence>
<keyword evidence="13" id="KW-1185">Reference proteome</keyword>
<evidence type="ECO:0000256" key="3">
    <source>
        <dbReference type="ARBA" id="ARBA00022448"/>
    </source>
</evidence>
<keyword evidence="10" id="KW-0732">Signal</keyword>
<evidence type="ECO:0000256" key="10">
    <source>
        <dbReference type="SAM" id="SignalP"/>
    </source>
</evidence>
<evidence type="ECO:0000256" key="4">
    <source>
        <dbReference type="ARBA" id="ARBA00022692"/>
    </source>
</evidence>
<dbReference type="InterPro" id="IPR029485">
    <property type="entry name" value="CAT_C"/>
</dbReference>
<comment type="subcellular location">
    <subcellularLocation>
        <location evidence="1">Endomembrane system</location>
        <topology evidence="1">Multi-pass membrane protein</topology>
    </subcellularLocation>
</comment>
<dbReference type="GO" id="GO:0012505">
    <property type="term" value="C:endomembrane system"/>
    <property type="evidence" value="ECO:0007669"/>
    <property type="project" value="UniProtKB-SubCell"/>
</dbReference>
<keyword evidence="3" id="KW-0813">Transport</keyword>
<keyword evidence="8" id="KW-0325">Glycoprotein</keyword>
<proteinExistence type="inferred from homology"/>
<evidence type="ECO:0000256" key="7">
    <source>
        <dbReference type="ARBA" id="ARBA00023136"/>
    </source>
</evidence>
<dbReference type="GO" id="GO:0000064">
    <property type="term" value="F:L-ornithine transmembrane transporter activity"/>
    <property type="evidence" value="ECO:0007669"/>
    <property type="project" value="TreeGrafter"/>
</dbReference>
<dbReference type="PANTHER" id="PTHR43243">
    <property type="entry name" value="INNER MEMBRANE TRANSPORTER YGJI-RELATED"/>
    <property type="match status" value="1"/>
</dbReference>
<evidence type="ECO:0000256" key="1">
    <source>
        <dbReference type="ARBA" id="ARBA00004127"/>
    </source>
</evidence>
<evidence type="ECO:0000256" key="9">
    <source>
        <dbReference type="SAM" id="Phobius"/>
    </source>
</evidence>
<dbReference type="EMBL" id="JAACNH010000001">
    <property type="protein sequence ID" value="KAG8455234.1"/>
    <property type="molecule type" value="Genomic_DNA"/>
</dbReference>
<gene>
    <name evidence="12" type="ORF">GDO86_001433</name>
</gene>
<evidence type="ECO:0000256" key="8">
    <source>
        <dbReference type="ARBA" id="ARBA00023180"/>
    </source>
</evidence>
<feature type="chain" id="PRO_5035908956" description="Cationic amino acid transporter C-terminal domain-containing protein" evidence="10">
    <location>
        <begin position="16"/>
        <end position="240"/>
    </location>
</feature>
<feature type="transmembrane region" description="Helical" evidence="9">
    <location>
        <begin position="168"/>
        <end position="189"/>
    </location>
</feature>
<dbReference type="FunFam" id="1.20.1740.10:FF:000024">
    <property type="entry name" value="High affinity cationic amino acid transporter 1"/>
    <property type="match status" value="1"/>
</dbReference>
<sequence length="240" mass="26587">MSIGTLLAYSLVATCVLVLRYQPEQPNLAYQMAGTTDDFNESVSTTDSQGTFLDEDKFNLQSLLFPKNAEPTRLSGYIVNVSSAGVGLVIITFCCLVVFGKDLILEGNALVILPLAVSIFFCLLFTVIIWRQPESKTKLSFKVPLLPVIPIVSILVNVFLMMQLDEGTWIRFSVWMVLGFIIYFGYGVWHSSESASSGAESGTVNYNRPNVVLNNKNEKRAFLEEQTTSDSVATWEPTAE</sequence>
<dbReference type="OrthoDB" id="3900342at2759"/>
<dbReference type="PANTHER" id="PTHR43243:SF28">
    <property type="entry name" value="HIGH AFFINITY CATIONIC AMINO ACID TRANSPORTER 1"/>
    <property type="match status" value="1"/>
</dbReference>
<dbReference type="GO" id="GO:0005886">
    <property type="term" value="C:plasma membrane"/>
    <property type="evidence" value="ECO:0007669"/>
    <property type="project" value="TreeGrafter"/>
</dbReference>
<dbReference type="GO" id="GO:0097638">
    <property type="term" value="P:L-arginine import across plasma membrane"/>
    <property type="evidence" value="ECO:0007669"/>
    <property type="project" value="TreeGrafter"/>
</dbReference>
<dbReference type="GO" id="GO:0015189">
    <property type="term" value="F:L-lysine transmembrane transporter activity"/>
    <property type="evidence" value="ECO:0007669"/>
    <property type="project" value="TreeGrafter"/>
</dbReference>
<organism evidence="12 13">
    <name type="scientific">Hymenochirus boettgeri</name>
    <name type="common">Congo dwarf clawed frog</name>
    <dbReference type="NCBI Taxonomy" id="247094"/>
    <lineage>
        <taxon>Eukaryota</taxon>
        <taxon>Metazoa</taxon>
        <taxon>Chordata</taxon>
        <taxon>Craniata</taxon>
        <taxon>Vertebrata</taxon>
        <taxon>Euteleostomi</taxon>
        <taxon>Amphibia</taxon>
        <taxon>Batrachia</taxon>
        <taxon>Anura</taxon>
        <taxon>Pipoidea</taxon>
        <taxon>Pipidae</taxon>
        <taxon>Pipinae</taxon>
        <taxon>Hymenochirus</taxon>
    </lineage>
</organism>
<evidence type="ECO:0000313" key="13">
    <source>
        <dbReference type="Proteomes" id="UP000812440"/>
    </source>
</evidence>
<reference evidence="12" key="1">
    <citation type="thesis" date="2020" institute="ProQuest LLC" country="789 East Eisenhower Parkway, Ann Arbor, MI, USA">
        <title>Comparative Genomics and Chromosome Evolution.</title>
        <authorList>
            <person name="Mudd A.B."/>
        </authorList>
    </citation>
    <scope>NUCLEOTIDE SEQUENCE</scope>
    <source>
        <strain evidence="12">Female2</strain>
        <tissue evidence="12">Blood</tissue>
    </source>
</reference>
<protein>
    <recommendedName>
        <fullName evidence="11">Cationic amino acid transporter C-terminal domain-containing protein</fullName>
    </recommendedName>
</protein>
<feature type="transmembrane region" description="Helical" evidence="9">
    <location>
        <begin position="143"/>
        <end position="162"/>
    </location>
</feature>